<dbReference type="GeneID" id="61038140"/>
<evidence type="ECO:0000313" key="4">
    <source>
        <dbReference type="Proteomes" id="UP000727071"/>
    </source>
</evidence>
<reference evidence="2 3" key="1">
    <citation type="submission" date="2021-05" db="EMBL/GenBank/DDBJ databases">
        <title>Pangenome of Leuconostoc gelidum warrants species status for Leuconostoc gelidum subsp. gasicomitatum.</title>
        <authorList>
            <person name="Johansson P."/>
            <person name="Sade E."/>
            <person name="Hultman J."/>
            <person name="Auvinen P."/>
            <person name="Bjorkroth J."/>
        </authorList>
    </citation>
    <scope>NUCLEOTIDE SEQUENCE</scope>
    <source>
        <strain evidence="1 3">AMKR21</strain>
        <strain evidence="2">C220d</strain>
    </source>
</reference>
<sequence>MLNKIPETRLSDFRKRVAHVLKQTLGEKLSAKERLFVIPENHFNIYTILFKQSVSEVKITFAEINNLEEDNFRYIDLKKETDGDLNIEGFRPENNLAYFRSMGFLNEDINWEKVVPSSIQLIDFSSTDQYTDFWLKADFDSIENNLSKKQFELIKFNSNLLNRSSFGFKEMVNQVADSQFTGILNEILGAYNKGWFYVSASAIGGLIEMLLYKTAVNYGKDNFETQRDKITKKNYVKKMRELRNFTQKLDEKQQIHFDALDELTMDRDYLTRNAVSHYTSGFVNEREVESLFVALTNTYTRYFVPSKNYADSHPEHTLNHLTESDQ</sequence>
<evidence type="ECO:0000313" key="1">
    <source>
        <dbReference type="EMBL" id="MBZ5999804.1"/>
    </source>
</evidence>
<evidence type="ECO:0000313" key="2">
    <source>
        <dbReference type="EMBL" id="MBZ6015326.1"/>
    </source>
</evidence>
<comment type="caution">
    <text evidence="2">The sequence shown here is derived from an EMBL/GenBank/DDBJ whole genome shotgun (WGS) entry which is preliminary data.</text>
</comment>
<evidence type="ECO:0000313" key="3">
    <source>
        <dbReference type="Proteomes" id="UP000705994"/>
    </source>
</evidence>
<accession>A0AB35FXI0</accession>
<proteinExistence type="predicted"/>
<gene>
    <name evidence="2" type="ORF">KII88_02070</name>
    <name evidence="1" type="ORF">KIJ07_05120</name>
</gene>
<dbReference type="EMBL" id="JAHBFX010000005">
    <property type="protein sequence ID" value="MBZ5999804.1"/>
    <property type="molecule type" value="Genomic_DNA"/>
</dbReference>
<dbReference type="EMBL" id="JAHBFV010000006">
    <property type="protein sequence ID" value="MBZ6015326.1"/>
    <property type="molecule type" value="Genomic_DNA"/>
</dbReference>
<organism evidence="2 4">
    <name type="scientific">Leuconostoc gelidum subsp. gelidum</name>
    <dbReference type="NCBI Taxonomy" id="1607839"/>
    <lineage>
        <taxon>Bacteria</taxon>
        <taxon>Bacillati</taxon>
        <taxon>Bacillota</taxon>
        <taxon>Bacilli</taxon>
        <taxon>Lactobacillales</taxon>
        <taxon>Lactobacillaceae</taxon>
        <taxon>Leuconostoc</taxon>
        <taxon>Leuconostoc gelidum group</taxon>
    </lineage>
</organism>
<name>A0AB35FXI0_LEUGE</name>
<dbReference type="Proteomes" id="UP000705994">
    <property type="component" value="Unassembled WGS sequence"/>
</dbReference>
<dbReference type="RefSeq" id="WP_010015402.1">
    <property type="nucleotide sequence ID" value="NZ_BPKU01000006.1"/>
</dbReference>
<keyword evidence="3" id="KW-1185">Reference proteome</keyword>
<protein>
    <submittedName>
        <fullName evidence="2">Uncharacterized protein</fullName>
    </submittedName>
</protein>
<dbReference type="AlphaFoldDB" id="A0AB35FXI0"/>
<dbReference type="Proteomes" id="UP000727071">
    <property type="component" value="Unassembled WGS sequence"/>
</dbReference>